<reference evidence="2" key="1">
    <citation type="submission" date="2019-08" db="EMBL/GenBank/DDBJ databases">
        <authorList>
            <person name="Kucharzyk K."/>
            <person name="Murdoch R.W."/>
            <person name="Higgins S."/>
            <person name="Loffler F."/>
        </authorList>
    </citation>
    <scope>NUCLEOTIDE SEQUENCE</scope>
</reference>
<comment type="caution">
    <text evidence="2">The sequence shown here is derived from an EMBL/GenBank/DDBJ whole genome shotgun (WGS) entry which is preliminary data.</text>
</comment>
<feature type="region of interest" description="Disordered" evidence="1">
    <location>
        <begin position="1"/>
        <end position="29"/>
    </location>
</feature>
<proteinExistence type="predicted"/>
<gene>
    <name evidence="2" type="ORF">SDC9_94842</name>
</gene>
<sequence>MLGDDPRQHDDERNFHDFGRLKSDPTEAEPTFCPLEIVSIAVIEDQDQEQKQDAGPICDRGNFPKLFRIEMHHDGGGDDADTIPDDLHDGRTDVTIRLQDGR</sequence>
<dbReference type="EMBL" id="VSSQ01011962">
    <property type="protein sequence ID" value="MPM48120.1"/>
    <property type="molecule type" value="Genomic_DNA"/>
</dbReference>
<evidence type="ECO:0000313" key="2">
    <source>
        <dbReference type="EMBL" id="MPM48120.1"/>
    </source>
</evidence>
<name>A0A645A4J6_9ZZZZ</name>
<evidence type="ECO:0000256" key="1">
    <source>
        <dbReference type="SAM" id="MobiDB-lite"/>
    </source>
</evidence>
<accession>A0A645A4J6</accession>
<feature type="region of interest" description="Disordered" evidence="1">
    <location>
        <begin position="72"/>
        <end position="91"/>
    </location>
</feature>
<dbReference type="AlphaFoldDB" id="A0A645A4J6"/>
<protein>
    <submittedName>
        <fullName evidence="2">Uncharacterized protein</fullName>
    </submittedName>
</protein>
<feature type="compositionally biased region" description="Basic and acidic residues" evidence="1">
    <location>
        <begin position="1"/>
        <end position="25"/>
    </location>
</feature>
<organism evidence="2">
    <name type="scientific">bioreactor metagenome</name>
    <dbReference type="NCBI Taxonomy" id="1076179"/>
    <lineage>
        <taxon>unclassified sequences</taxon>
        <taxon>metagenomes</taxon>
        <taxon>ecological metagenomes</taxon>
    </lineage>
</organism>